<evidence type="ECO:0000256" key="1">
    <source>
        <dbReference type="ARBA" id="ARBA00023157"/>
    </source>
</evidence>
<dbReference type="PANTHER" id="PTHR33353:SF32">
    <property type="entry name" value="ENDO-BETA-1,4-GLUCANASE D"/>
    <property type="match status" value="1"/>
</dbReference>
<dbReference type="STRING" id="2316362.A0A4V1Q1I4"/>
<keyword evidence="2" id="KW-0964">Secreted</keyword>
<proteinExistence type="predicted"/>
<protein>
    <recommendedName>
        <fullName evidence="2">AA9 family lytic polysaccharide monooxygenase</fullName>
        <ecNumber evidence="2">1.14.99.56</ecNumber>
    </recommendedName>
    <alternativeName>
        <fullName evidence="2">Endo-beta-1,4-glucanase</fullName>
    </alternativeName>
    <alternativeName>
        <fullName evidence="2">Glycosyl hydrolase 61 family protein</fullName>
    </alternativeName>
</protein>
<sequence length="278" mass="29650">NYLIQHEIIALHLAQNQGRAGVYAACAQICIGSSGTAVPTKDELVLFPGAYRNVFDNRLNYQFPGAAVSRLAGTAAPTSDSTPSSTKTSSSSKVTSTSLSGNGNGNSGSTSGPKTCCYDTTTIGFDVVESWAFGTDDFAIGALAKSFGLLLCLKSNGWNLVDDRRDWGSRYVPPEELKIVGSEVGSGIKEFEDSSELWRSRGSTDATACGVKEIVDDSADDKATDMELEFGVYAEIDIEFGNEEVIGDFASSVELEHTTGRIGEESRIRVMSSQVVDF</sequence>
<evidence type="ECO:0000313" key="6">
    <source>
        <dbReference type="Proteomes" id="UP000290288"/>
    </source>
</evidence>
<keyword evidence="2" id="KW-0136">Cellulose degradation</keyword>
<dbReference type="PANTHER" id="PTHR33353">
    <property type="entry name" value="PUTATIVE (AFU_ORTHOLOGUE AFUA_1G12560)-RELATED"/>
    <property type="match status" value="1"/>
</dbReference>
<keyword evidence="1 2" id="KW-1015">Disulfide bond</keyword>
<organism evidence="5 6">
    <name type="scientific">Candolleomyces aberdarensis</name>
    <dbReference type="NCBI Taxonomy" id="2316362"/>
    <lineage>
        <taxon>Eukaryota</taxon>
        <taxon>Fungi</taxon>
        <taxon>Dikarya</taxon>
        <taxon>Basidiomycota</taxon>
        <taxon>Agaricomycotina</taxon>
        <taxon>Agaricomycetes</taxon>
        <taxon>Agaricomycetidae</taxon>
        <taxon>Agaricales</taxon>
        <taxon>Agaricineae</taxon>
        <taxon>Psathyrellaceae</taxon>
        <taxon>Candolleomyces</taxon>
    </lineage>
</organism>
<comment type="domain">
    <text evidence="2">Has a modular structure: an endo-beta-1,4-glucanase catalytic module at the N-terminus, a linker rich in serines and threonines, and a C-terminal carbohydrate-binding module (CBM).</text>
</comment>
<comment type="function">
    <text evidence="2">Lytic polysaccharide monooxygenase (LMPO) that depolymerizes crystalline and amorphous polysaccharides via the oxidation of scissile alpha- or beta-(1-4)-glycosidic bonds, yielding C1 and/or C4 oxidation products. Catalysis by LPMOs requires the reduction of the active-site copper from Cu(II) to Cu(I) by a reducing agent and H(2)O(2) or O(2) as a cosubstrate.</text>
</comment>
<dbReference type="InterPro" id="IPR005103">
    <property type="entry name" value="AA9_LPMO"/>
</dbReference>
<keyword evidence="2" id="KW-0119">Carbohydrate metabolism</keyword>
<dbReference type="Pfam" id="PF03443">
    <property type="entry name" value="AA9"/>
    <property type="match status" value="1"/>
</dbReference>
<keyword evidence="2" id="KW-0624">Polysaccharide degradation</keyword>
<comment type="catalytic activity">
    <reaction evidence="2">
        <text>[(1-&gt;4)-beta-D-glucosyl]n+m + reduced acceptor + O2 = 4-dehydro-beta-D-glucosyl-[(1-&gt;4)-beta-D-glucosyl]n-1 + [(1-&gt;4)-beta-D-glucosyl]m + acceptor + H2O.</text>
        <dbReference type="EC" id="1.14.99.56"/>
    </reaction>
</comment>
<gene>
    <name evidence="5" type="ORF">EST38_g14155</name>
</gene>
<feature type="region of interest" description="Disordered" evidence="3">
    <location>
        <begin position="74"/>
        <end position="112"/>
    </location>
</feature>
<comment type="caution">
    <text evidence="5">The sequence shown here is derived from an EMBL/GenBank/DDBJ whole genome shotgun (WGS) entry which is preliminary data.</text>
</comment>
<evidence type="ECO:0000256" key="3">
    <source>
        <dbReference type="SAM" id="MobiDB-lite"/>
    </source>
</evidence>
<dbReference type="OrthoDB" id="4849160at2759"/>
<feature type="non-terminal residue" evidence="5">
    <location>
        <position position="1"/>
    </location>
</feature>
<name>A0A4V1Q1I4_9AGAR</name>
<dbReference type="GO" id="GO:0008810">
    <property type="term" value="F:cellulase activity"/>
    <property type="evidence" value="ECO:0007669"/>
    <property type="project" value="UniProtKB-UniRule"/>
</dbReference>
<accession>A0A4V1Q1I4</accession>
<dbReference type="GO" id="GO:0005576">
    <property type="term" value="C:extracellular region"/>
    <property type="evidence" value="ECO:0007669"/>
    <property type="project" value="UniProtKB-SubCell"/>
</dbReference>
<dbReference type="Proteomes" id="UP000290288">
    <property type="component" value="Unassembled WGS sequence"/>
</dbReference>
<dbReference type="GO" id="GO:0030248">
    <property type="term" value="F:cellulose binding"/>
    <property type="evidence" value="ECO:0007669"/>
    <property type="project" value="UniProtKB-UniRule"/>
</dbReference>
<dbReference type="GO" id="GO:0030245">
    <property type="term" value="P:cellulose catabolic process"/>
    <property type="evidence" value="ECO:0007669"/>
    <property type="project" value="UniProtKB-UniRule"/>
</dbReference>
<keyword evidence="6" id="KW-1185">Reference proteome</keyword>
<feature type="domain" description="Auxiliary Activity family 9 catalytic" evidence="4">
    <location>
        <begin position="1"/>
        <end position="53"/>
    </location>
</feature>
<dbReference type="AlphaFoldDB" id="A0A4V1Q1I4"/>
<evidence type="ECO:0000313" key="5">
    <source>
        <dbReference type="EMBL" id="RXW11698.1"/>
    </source>
</evidence>
<evidence type="ECO:0000259" key="4">
    <source>
        <dbReference type="Pfam" id="PF03443"/>
    </source>
</evidence>
<dbReference type="EC" id="1.14.99.56" evidence="2"/>
<comment type="subcellular location">
    <subcellularLocation>
        <location evidence="2">Secreted</location>
    </subcellularLocation>
</comment>
<evidence type="ECO:0000256" key="2">
    <source>
        <dbReference type="RuleBase" id="RU368122"/>
    </source>
</evidence>
<reference evidence="5 6" key="1">
    <citation type="submission" date="2019-01" db="EMBL/GenBank/DDBJ databases">
        <title>Draft genome sequence of Psathyrella aberdarensis IHI B618.</title>
        <authorList>
            <person name="Buettner E."/>
            <person name="Kellner H."/>
        </authorList>
    </citation>
    <scope>NUCLEOTIDE SEQUENCE [LARGE SCALE GENOMIC DNA]</scope>
    <source>
        <strain evidence="5 6">IHI B618</strain>
    </source>
</reference>
<dbReference type="Gene3D" id="2.70.50.70">
    <property type="match status" value="1"/>
</dbReference>
<dbReference type="EMBL" id="SDEE01001677">
    <property type="protein sequence ID" value="RXW11698.1"/>
    <property type="molecule type" value="Genomic_DNA"/>
</dbReference>
<dbReference type="InterPro" id="IPR049892">
    <property type="entry name" value="AA9"/>
</dbReference>